<gene>
    <name evidence="1" type="ORF">F4820DRAFT_466811</name>
</gene>
<proteinExistence type="predicted"/>
<comment type="caution">
    <text evidence="1">The sequence shown here is derived from an EMBL/GenBank/DDBJ whole genome shotgun (WGS) entry which is preliminary data.</text>
</comment>
<accession>A0ACB9YJI3</accession>
<dbReference type="Proteomes" id="UP001497700">
    <property type="component" value="Unassembled WGS sequence"/>
</dbReference>
<dbReference type="EMBL" id="MU393627">
    <property type="protein sequence ID" value="KAI4859552.1"/>
    <property type="molecule type" value="Genomic_DNA"/>
</dbReference>
<reference evidence="1 2" key="1">
    <citation type="journal article" date="2022" name="New Phytol.">
        <title>Ecological generalism drives hyperdiversity of secondary metabolite gene clusters in xylarialean endophytes.</title>
        <authorList>
            <person name="Franco M.E.E."/>
            <person name="Wisecaver J.H."/>
            <person name="Arnold A.E."/>
            <person name="Ju Y.M."/>
            <person name="Slot J.C."/>
            <person name="Ahrendt S."/>
            <person name="Moore L.P."/>
            <person name="Eastman K.E."/>
            <person name="Scott K."/>
            <person name="Konkel Z."/>
            <person name="Mondo S.J."/>
            <person name="Kuo A."/>
            <person name="Hayes R.D."/>
            <person name="Haridas S."/>
            <person name="Andreopoulos B."/>
            <person name="Riley R."/>
            <person name="LaButti K."/>
            <person name="Pangilinan J."/>
            <person name="Lipzen A."/>
            <person name="Amirebrahimi M."/>
            <person name="Yan J."/>
            <person name="Adam C."/>
            <person name="Keymanesh K."/>
            <person name="Ng V."/>
            <person name="Louie K."/>
            <person name="Northen T."/>
            <person name="Drula E."/>
            <person name="Henrissat B."/>
            <person name="Hsieh H.M."/>
            <person name="Youens-Clark K."/>
            <person name="Lutzoni F."/>
            <person name="Miadlikowska J."/>
            <person name="Eastwood D.C."/>
            <person name="Hamelin R.C."/>
            <person name="Grigoriev I.V."/>
            <person name="U'Ren J.M."/>
        </authorList>
    </citation>
    <scope>NUCLEOTIDE SEQUENCE [LARGE SCALE GENOMIC DNA]</scope>
    <source>
        <strain evidence="1 2">CBS 119005</strain>
    </source>
</reference>
<organism evidence="1 2">
    <name type="scientific">Hypoxylon rubiginosum</name>
    <dbReference type="NCBI Taxonomy" id="110542"/>
    <lineage>
        <taxon>Eukaryota</taxon>
        <taxon>Fungi</taxon>
        <taxon>Dikarya</taxon>
        <taxon>Ascomycota</taxon>
        <taxon>Pezizomycotina</taxon>
        <taxon>Sordariomycetes</taxon>
        <taxon>Xylariomycetidae</taxon>
        <taxon>Xylariales</taxon>
        <taxon>Hypoxylaceae</taxon>
        <taxon>Hypoxylon</taxon>
    </lineage>
</organism>
<protein>
    <submittedName>
        <fullName evidence="1">General substrate transporter</fullName>
    </submittedName>
</protein>
<keyword evidence="2" id="KW-1185">Reference proteome</keyword>
<evidence type="ECO:0000313" key="2">
    <source>
        <dbReference type="Proteomes" id="UP001497700"/>
    </source>
</evidence>
<sequence length="537" mass="59507">MIKDQRWKWMIASRCKERRLLIAINCLAGLSIFFFGYDQGMMGGVNDSKNYIDLMKFGYVDDTRTVVVTDTLLQGGIMSVYYLGTFIGCLMAGSIGDRFGRIITIAIGAAWGIVGASLQCSSMNSNWMICSRLVNGIGTGILNGIVPVWASELSDYNTRGAFIAMEFTLNIFGVVVAYWLGFGLSYIDNGDSAFRWRFPIAFQLIPLVFLLAFCFLFPESPRWLCKAERDEEALYILQRLRGSTGAGATQAEAELGDIRDAIRLEQSAEGTSYIHMLFGWKSGKLHLGRRVQLVVWLQIMQCWTGIAGITMYGPTIFHIAGFDAKKALWLSGLNNIFYTFATLICVFTIDRIGRRWTLWWGSCAQGVAMFLVGGLARVGIDALDAGNGAKATSFGAGAASMVFIYTFVFGATWLTVPWLYPAEIFPLKVRAKGNAWGVVGWSIGNGALTLALPYIVGAVNEKIMYIFGVVNVISIPVVWALYPESNQRTLEEMDLLFAADSPWNWDAENTFAQLQVEMAHTSNTFKLDDVEAVIHKE</sequence>
<name>A0ACB9YJI3_9PEZI</name>
<evidence type="ECO:0000313" key="1">
    <source>
        <dbReference type="EMBL" id="KAI4859552.1"/>
    </source>
</evidence>